<proteinExistence type="predicted"/>
<feature type="region of interest" description="Disordered" evidence="1">
    <location>
        <begin position="133"/>
        <end position="176"/>
    </location>
</feature>
<dbReference type="Proteomes" id="UP001159363">
    <property type="component" value="Chromosome 8"/>
</dbReference>
<evidence type="ECO:0000313" key="3">
    <source>
        <dbReference type="Proteomes" id="UP001159363"/>
    </source>
</evidence>
<comment type="caution">
    <text evidence="2">The sequence shown here is derived from an EMBL/GenBank/DDBJ whole genome shotgun (WGS) entry which is preliminary data.</text>
</comment>
<dbReference type="EMBL" id="JARBHB010000009">
    <property type="protein sequence ID" value="KAJ8875182.1"/>
    <property type="molecule type" value="Genomic_DNA"/>
</dbReference>
<keyword evidence="3" id="KW-1185">Reference proteome</keyword>
<gene>
    <name evidence="2" type="ORF">PR048_023077</name>
</gene>
<protein>
    <submittedName>
        <fullName evidence="2">Uncharacterized protein</fullName>
    </submittedName>
</protein>
<evidence type="ECO:0000313" key="2">
    <source>
        <dbReference type="EMBL" id="KAJ8875182.1"/>
    </source>
</evidence>
<accession>A0ABQ9GT40</accession>
<sequence>MALSMGNCCTIRDGVAAPLQLVWYRLITVDLKQLQIKDDDVPPRRGTCALSYVCRTKLRRIAWRCRYQEEISCQLCEGLKGLDSHWTTLTCPFPKGQYRFPTSSVPTLLTVFALTRTLLSVTKTPPTWKWGKWGGVSNPKVSREPRTQRGNGGHVSTKATRQDDIVEVPRSFPRDR</sequence>
<organism evidence="2 3">
    <name type="scientific">Dryococelus australis</name>
    <dbReference type="NCBI Taxonomy" id="614101"/>
    <lineage>
        <taxon>Eukaryota</taxon>
        <taxon>Metazoa</taxon>
        <taxon>Ecdysozoa</taxon>
        <taxon>Arthropoda</taxon>
        <taxon>Hexapoda</taxon>
        <taxon>Insecta</taxon>
        <taxon>Pterygota</taxon>
        <taxon>Neoptera</taxon>
        <taxon>Polyneoptera</taxon>
        <taxon>Phasmatodea</taxon>
        <taxon>Verophasmatodea</taxon>
        <taxon>Anareolatae</taxon>
        <taxon>Phasmatidae</taxon>
        <taxon>Eurycanthinae</taxon>
        <taxon>Dryococelus</taxon>
    </lineage>
</organism>
<name>A0ABQ9GT40_9NEOP</name>
<evidence type="ECO:0000256" key="1">
    <source>
        <dbReference type="SAM" id="MobiDB-lite"/>
    </source>
</evidence>
<reference evidence="2 3" key="1">
    <citation type="submission" date="2023-02" db="EMBL/GenBank/DDBJ databases">
        <title>LHISI_Scaffold_Assembly.</title>
        <authorList>
            <person name="Stuart O.P."/>
            <person name="Cleave R."/>
            <person name="Magrath M.J.L."/>
            <person name="Mikheyev A.S."/>
        </authorList>
    </citation>
    <scope>NUCLEOTIDE SEQUENCE [LARGE SCALE GENOMIC DNA]</scope>
    <source>
        <strain evidence="2">Daus_M_001</strain>
        <tissue evidence="2">Leg muscle</tissue>
    </source>
</reference>